<name>A0AB37TDU2_ACIPI</name>
<dbReference type="EMBL" id="RFEW01000011">
    <property type="protein sequence ID" value="RSO57964.1"/>
    <property type="molecule type" value="Genomic_DNA"/>
</dbReference>
<evidence type="ECO:0000313" key="1">
    <source>
        <dbReference type="EMBL" id="RSO57964.1"/>
    </source>
</evidence>
<reference evidence="1 2" key="1">
    <citation type="submission" date="2018-10" db="EMBL/GenBank/DDBJ databases">
        <title>GWAS and RNA-Seq identify cryptic mechanisms of antimicrobial resistance in Acinetobacter baumannii.</title>
        <authorList>
            <person name="Sahl J.W."/>
        </authorList>
    </citation>
    <scope>NUCLEOTIDE SEQUENCE [LARGE SCALE GENOMIC DNA]</scope>
    <source>
        <strain evidence="1 2">TG41884</strain>
    </source>
</reference>
<sequence>MHHEELFELFYKNVRLDMNPPGFPKHYCEGMKRFWYARFMNAYNNEREPVALMSWAEAPQMWLAGYNEKHNEDSLDFN</sequence>
<protein>
    <submittedName>
        <fullName evidence="1">Uncharacterized protein</fullName>
    </submittedName>
</protein>
<organism evidence="1 2">
    <name type="scientific">Acinetobacter pittii</name>
    <name type="common">Acinetobacter genomosp. 3</name>
    <dbReference type="NCBI Taxonomy" id="48296"/>
    <lineage>
        <taxon>Bacteria</taxon>
        <taxon>Pseudomonadati</taxon>
        <taxon>Pseudomonadota</taxon>
        <taxon>Gammaproteobacteria</taxon>
        <taxon>Moraxellales</taxon>
        <taxon>Moraxellaceae</taxon>
        <taxon>Acinetobacter</taxon>
        <taxon>Acinetobacter calcoaceticus/baumannii complex</taxon>
    </lineage>
</organism>
<proteinExistence type="predicted"/>
<evidence type="ECO:0000313" key="2">
    <source>
        <dbReference type="Proteomes" id="UP000271320"/>
    </source>
</evidence>
<accession>A0AB37TDU2</accession>
<comment type="caution">
    <text evidence="1">The sequence shown here is derived from an EMBL/GenBank/DDBJ whole genome shotgun (WGS) entry which is preliminary data.</text>
</comment>
<gene>
    <name evidence="1" type="ORF">EA752_14005</name>
</gene>
<dbReference type="Proteomes" id="UP000271320">
    <property type="component" value="Unassembled WGS sequence"/>
</dbReference>
<dbReference type="AlphaFoldDB" id="A0AB37TDU2"/>
<dbReference type="RefSeq" id="WP_125530279.1">
    <property type="nucleotide sequence ID" value="NZ_JAHTYH010000017.1"/>
</dbReference>